<dbReference type="InterPro" id="IPR001031">
    <property type="entry name" value="Thioesterase"/>
</dbReference>
<comment type="similarity">
    <text evidence="1">Belongs to the thioesterase family.</text>
</comment>
<sequence length="246" mass="26189">MSRSVNRSMSAGSLVPIGGDGEAGAHLVCFPHAGGSEMTYAPWRAELADRYRLWTAARRSPGGGAEGGSGWDTLVSAHAAAVSALPGEITLYGHSMGALLAYETARLLRDDGRAVSRLVVSGREAPHIVRRLVVPDDPVELAKTAADLYGGIPDELLDDPDMLHVLGQALMRDYRIFTEYRWRPGEPLDIPLTVFAGADDPVVGEDGAREWKRHTTGPFQAVTIPGGHFPGPEGTAAILATLRESA</sequence>
<evidence type="ECO:0000313" key="5">
    <source>
        <dbReference type="Proteomes" id="UP000546642"/>
    </source>
</evidence>
<dbReference type="SUPFAM" id="SSF53474">
    <property type="entry name" value="alpha/beta-Hydrolases"/>
    <property type="match status" value="1"/>
</dbReference>
<protein>
    <submittedName>
        <fullName evidence="4">Surfactin synthase thioesterase subunit</fullName>
    </submittedName>
</protein>
<gene>
    <name evidence="4" type="ORF">HNR23_000625</name>
</gene>
<evidence type="ECO:0000313" key="4">
    <source>
        <dbReference type="EMBL" id="MBB6170565.1"/>
    </source>
</evidence>
<evidence type="ECO:0000256" key="1">
    <source>
        <dbReference type="ARBA" id="ARBA00007169"/>
    </source>
</evidence>
<reference evidence="4 5" key="1">
    <citation type="submission" date="2020-08" db="EMBL/GenBank/DDBJ databases">
        <title>Sequencing the genomes of 1000 actinobacteria strains.</title>
        <authorList>
            <person name="Klenk H.-P."/>
        </authorList>
    </citation>
    <scope>NUCLEOTIDE SEQUENCE [LARGE SCALE GENOMIC DNA]</scope>
    <source>
        <strain evidence="4 5">DSM 46659</strain>
    </source>
</reference>
<dbReference type="RefSeq" id="WP_184073293.1">
    <property type="nucleotide sequence ID" value="NZ_JACHDS010000001.1"/>
</dbReference>
<dbReference type="InterPro" id="IPR020802">
    <property type="entry name" value="TesA-like"/>
</dbReference>
<dbReference type="GO" id="GO:0008610">
    <property type="term" value="P:lipid biosynthetic process"/>
    <property type="evidence" value="ECO:0007669"/>
    <property type="project" value="TreeGrafter"/>
</dbReference>
<organism evidence="4 5">
    <name type="scientific">Nocardiopsis mwathae</name>
    <dbReference type="NCBI Taxonomy" id="1472723"/>
    <lineage>
        <taxon>Bacteria</taxon>
        <taxon>Bacillati</taxon>
        <taxon>Actinomycetota</taxon>
        <taxon>Actinomycetes</taxon>
        <taxon>Streptosporangiales</taxon>
        <taxon>Nocardiopsidaceae</taxon>
        <taxon>Nocardiopsis</taxon>
    </lineage>
</organism>
<dbReference type="Pfam" id="PF00975">
    <property type="entry name" value="Thioesterase"/>
    <property type="match status" value="1"/>
</dbReference>
<dbReference type="Proteomes" id="UP000546642">
    <property type="component" value="Unassembled WGS sequence"/>
</dbReference>
<dbReference type="GO" id="GO:0016787">
    <property type="term" value="F:hydrolase activity"/>
    <property type="evidence" value="ECO:0007669"/>
    <property type="project" value="UniProtKB-KW"/>
</dbReference>
<accession>A0A7W9YER4</accession>
<dbReference type="EMBL" id="JACHDS010000001">
    <property type="protein sequence ID" value="MBB6170565.1"/>
    <property type="molecule type" value="Genomic_DNA"/>
</dbReference>
<dbReference type="Gene3D" id="3.40.50.1820">
    <property type="entry name" value="alpha/beta hydrolase"/>
    <property type="match status" value="1"/>
</dbReference>
<keyword evidence="2" id="KW-0378">Hydrolase</keyword>
<dbReference type="AlphaFoldDB" id="A0A7W9YER4"/>
<comment type="caution">
    <text evidence="4">The sequence shown here is derived from an EMBL/GenBank/DDBJ whole genome shotgun (WGS) entry which is preliminary data.</text>
</comment>
<name>A0A7W9YER4_9ACTN</name>
<dbReference type="InterPro" id="IPR012223">
    <property type="entry name" value="TEII"/>
</dbReference>
<feature type="domain" description="Thioesterase TesA-like" evidence="3">
    <location>
        <begin position="28"/>
        <end position="243"/>
    </location>
</feature>
<evidence type="ECO:0000256" key="2">
    <source>
        <dbReference type="ARBA" id="ARBA00022801"/>
    </source>
</evidence>
<keyword evidence="5" id="KW-1185">Reference proteome</keyword>
<dbReference type="PANTHER" id="PTHR11487:SF0">
    <property type="entry name" value="S-ACYL FATTY ACID SYNTHASE THIOESTERASE, MEDIUM CHAIN"/>
    <property type="match status" value="1"/>
</dbReference>
<dbReference type="SMART" id="SM00824">
    <property type="entry name" value="PKS_TE"/>
    <property type="match status" value="1"/>
</dbReference>
<proteinExistence type="inferred from homology"/>
<evidence type="ECO:0000259" key="3">
    <source>
        <dbReference type="SMART" id="SM00824"/>
    </source>
</evidence>
<dbReference type="PANTHER" id="PTHR11487">
    <property type="entry name" value="THIOESTERASE"/>
    <property type="match status" value="1"/>
</dbReference>
<dbReference type="InterPro" id="IPR029058">
    <property type="entry name" value="AB_hydrolase_fold"/>
</dbReference>